<protein>
    <submittedName>
        <fullName evidence="1">Uncharacterized protein</fullName>
    </submittedName>
</protein>
<gene>
    <name evidence="1" type="ORF">JCM16418_2607</name>
</gene>
<organism evidence="1 2">
    <name type="scientific">Paenibacillus pini JCM 16418</name>
    <dbReference type="NCBI Taxonomy" id="1236976"/>
    <lineage>
        <taxon>Bacteria</taxon>
        <taxon>Bacillati</taxon>
        <taxon>Bacillota</taxon>
        <taxon>Bacilli</taxon>
        <taxon>Bacillales</taxon>
        <taxon>Paenibacillaceae</taxon>
        <taxon>Paenibacillus</taxon>
    </lineage>
</organism>
<dbReference type="AlphaFoldDB" id="W7YC80"/>
<sequence length="90" mass="10657">MNEEILVELDDLMRAEQELTWLLSQLRADEKEARTLYGQLDDWTGQSAETVRQQIEAFFMGLGSKISHIEQQKVELIRYVELMKQTDLRR</sequence>
<dbReference type="eggNOG" id="ENOG50307PM">
    <property type="taxonomic scope" value="Bacteria"/>
</dbReference>
<evidence type="ECO:0000313" key="2">
    <source>
        <dbReference type="Proteomes" id="UP000019364"/>
    </source>
</evidence>
<keyword evidence="2" id="KW-1185">Reference proteome</keyword>
<reference evidence="1 2" key="1">
    <citation type="journal article" date="2014" name="Genome Announc.">
        <title>Draft Genome Sequence of Paenibacillus pini JCM 16418T, Isolated from the Rhizosphere of Pine Tree.</title>
        <authorList>
            <person name="Yuki M."/>
            <person name="Oshima K."/>
            <person name="Suda W."/>
            <person name="Oshida Y."/>
            <person name="Kitamura K."/>
            <person name="Iida Y."/>
            <person name="Hattori M."/>
            <person name="Ohkuma M."/>
        </authorList>
    </citation>
    <scope>NUCLEOTIDE SEQUENCE [LARGE SCALE GENOMIC DNA]</scope>
    <source>
        <strain evidence="1 2">JCM 16418</strain>
    </source>
</reference>
<dbReference type="Proteomes" id="UP000019364">
    <property type="component" value="Unassembled WGS sequence"/>
</dbReference>
<proteinExistence type="predicted"/>
<evidence type="ECO:0000313" key="1">
    <source>
        <dbReference type="EMBL" id="GAF08525.1"/>
    </source>
</evidence>
<name>W7YC80_9BACL</name>
<dbReference type="EMBL" id="BAVZ01000007">
    <property type="protein sequence ID" value="GAF08525.1"/>
    <property type="molecule type" value="Genomic_DNA"/>
</dbReference>
<comment type="caution">
    <text evidence="1">The sequence shown here is derived from an EMBL/GenBank/DDBJ whole genome shotgun (WGS) entry which is preliminary data.</text>
</comment>
<dbReference type="OrthoDB" id="2663257at2"/>
<accession>W7YC80</accession>
<dbReference type="STRING" id="1236976.JCM16418_2607"/>